<evidence type="ECO:0000259" key="3">
    <source>
        <dbReference type="PROSITE" id="PS01031"/>
    </source>
</evidence>
<dbReference type="PROSITE" id="PS01031">
    <property type="entry name" value="SHSP"/>
    <property type="match status" value="1"/>
</dbReference>
<keyword evidence="5" id="KW-1185">Reference proteome</keyword>
<dbReference type="RefSeq" id="WP_385942253.1">
    <property type="nucleotide sequence ID" value="NZ_JBHSOZ010000008.1"/>
</dbReference>
<dbReference type="CDD" id="cd06464">
    <property type="entry name" value="ACD_sHsps-like"/>
    <property type="match status" value="1"/>
</dbReference>
<comment type="similarity">
    <text evidence="1 2">Belongs to the small heat shock protein (HSP20) family.</text>
</comment>
<dbReference type="InterPro" id="IPR008978">
    <property type="entry name" value="HSP20-like_chaperone"/>
</dbReference>
<name>A0ABW0YN29_9BACI</name>
<gene>
    <name evidence="4" type="ORF">ACFPU1_14100</name>
</gene>
<dbReference type="InterPro" id="IPR002068">
    <property type="entry name" value="A-crystallin/Hsp20_dom"/>
</dbReference>
<evidence type="ECO:0000313" key="4">
    <source>
        <dbReference type="EMBL" id="MFC5713898.1"/>
    </source>
</evidence>
<dbReference type="Gene3D" id="2.60.40.790">
    <property type="match status" value="1"/>
</dbReference>
<proteinExistence type="inferred from homology"/>
<dbReference type="PANTHER" id="PTHR11527">
    <property type="entry name" value="HEAT-SHOCK PROTEIN 20 FAMILY MEMBER"/>
    <property type="match status" value="1"/>
</dbReference>
<evidence type="ECO:0000256" key="2">
    <source>
        <dbReference type="RuleBase" id="RU003616"/>
    </source>
</evidence>
<dbReference type="SUPFAM" id="SSF49764">
    <property type="entry name" value="HSP20-like chaperones"/>
    <property type="match status" value="1"/>
</dbReference>
<organism evidence="4 5">
    <name type="scientific">Thalassorhabdus alkalitolerans</name>
    <dbReference type="NCBI Taxonomy" id="2282697"/>
    <lineage>
        <taxon>Bacteria</taxon>
        <taxon>Bacillati</taxon>
        <taxon>Bacillota</taxon>
        <taxon>Bacilli</taxon>
        <taxon>Bacillales</taxon>
        <taxon>Bacillaceae</taxon>
        <taxon>Thalassorhabdus</taxon>
    </lineage>
</organism>
<evidence type="ECO:0000256" key="1">
    <source>
        <dbReference type="PROSITE-ProRule" id="PRU00285"/>
    </source>
</evidence>
<dbReference type="InterPro" id="IPR031107">
    <property type="entry name" value="Small_HSP"/>
</dbReference>
<evidence type="ECO:0000313" key="5">
    <source>
        <dbReference type="Proteomes" id="UP001596142"/>
    </source>
</evidence>
<dbReference type="EMBL" id="JBHSOZ010000008">
    <property type="protein sequence ID" value="MFC5713898.1"/>
    <property type="molecule type" value="Genomic_DNA"/>
</dbReference>
<feature type="domain" description="SHSP" evidence="3">
    <location>
        <begin position="27"/>
        <end position="142"/>
    </location>
</feature>
<accession>A0ABW0YN29</accession>
<sequence>MNAFEKMMQWQKYAEKVLDEDFWTDFSEVMQHKGPYLNVYEAEKEAMIIMGLPGLQSEKDVRLSVDPHKLYIKGTLRWKEPEHSRPIQTELNHGNFHRTVDLPFPVEAEGINAAYENGLLTIRLPRKTNEEKYQDHVPVQYRRRPSR</sequence>
<comment type="caution">
    <text evidence="4">The sequence shown here is derived from an EMBL/GenBank/DDBJ whole genome shotgun (WGS) entry which is preliminary data.</text>
</comment>
<protein>
    <submittedName>
        <fullName evidence="4">Hsp20/alpha crystallin family protein</fullName>
    </submittedName>
</protein>
<dbReference type="Pfam" id="PF00011">
    <property type="entry name" value="HSP20"/>
    <property type="match status" value="1"/>
</dbReference>
<reference evidence="5" key="1">
    <citation type="journal article" date="2019" name="Int. J. Syst. Evol. Microbiol.">
        <title>The Global Catalogue of Microorganisms (GCM) 10K type strain sequencing project: providing services to taxonomists for standard genome sequencing and annotation.</title>
        <authorList>
            <consortium name="The Broad Institute Genomics Platform"/>
            <consortium name="The Broad Institute Genome Sequencing Center for Infectious Disease"/>
            <person name="Wu L."/>
            <person name="Ma J."/>
        </authorList>
    </citation>
    <scope>NUCLEOTIDE SEQUENCE [LARGE SCALE GENOMIC DNA]</scope>
    <source>
        <strain evidence="5">CECT 7184</strain>
    </source>
</reference>
<dbReference type="Proteomes" id="UP001596142">
    <property type="component" value="Unassembled WGS sequence"/>
</dbReference>